<evidence type="ECO:0000256" key="1">
    <source>
        <dbReference type="ARBA" id="ARBA00022553"/>
    </source>
</evidence>
<dbReference type="Proteomes" id="UP001597119">
    <property type="component" value="Unassembled WGS sequence"/>
</dbReference>
<evidence type="ECO:0000259" key="3">
    <source>
        <dbReference type="PROSITE" id="PS50110"/>
    </source>
</evidence>
<evidence type="ECO:0000313" key="4">
    <source>
        <dbReference type="EMBL" id="MFD1587360.1"/>
    </source>
</evidence>
<comment type="caution">
    <text evidence="4">The sequence shown here is derived from an EMBL/GenBank/DDBJ whole genome shotgun (WGS) entry which is preliminary data.</text>
</comment>
<keyword evidence="5" id="KW-1185">Reference proteome</keyword>
<dbReference type="InterPro" id="IPR055768">
    <property type="entry name" value="DUF7344"/>
</dbReference>
<dbReference type="PANTHER" id="PTHR44591">
    <property type="entry name" value="STRESS RESPONSE REGULATOR PROTEIN 1"/>
    <property type="match status" value="1"/>
</dbReference>
<accession>A0ABD6CB59</accession>
<dbReference type="Pfam" id="PF00072">
    <property type="entry name" value="Response_reg"/>
    <property type="match status" value="1"/>
</dbReference>
<proteinExistence type="predicted"/>
<protein>
    <submittedName>
        <fullName evidence="4">Response regulator</fullName>
    </submittedName>
</protein>
<keyword evidence="1 2" id="KW-0597">Phosphoprotein</keyword>
<feature type="modified residue" description="4-aspartylphosphate" evidence="2">
    <location>
        <position position="186"/>
    </location>
</feature>
<dbReference type="Pfam" id="PF24035">
    <property type="entry name" value="DUF7344"/>
    <property type="match status" value="1"/>
</dbReference>
<dbReference type="AlphaFoldDB" id="A0ABD6CB59"/>
<evidence type="ECO:0000256" key="2">
    <source>
        <dbReference type="PROSITE-ProRule" id="PRU00169"/>
    </source>
</evidence>
<name>A0ABD6CB59_9EURY</name>
<dbReference type="CDD" id="cd00156">
    <property type="entry name" value="REC"/>
    <property type="match status" value="1"/>
</dbReference>
<dbReference type="Gene3D" id="1.10.10.10">
    <property type="entry name" value="Winged helix-like DNA-binding domain superfamily/Winged helix DNA-binding domain"/>
    <property type="match status" value="1"/>
</dbReference>
<dbReference type="InterPro" id="IPR050595">
    <property type="entry name" value="Bact_response_regulator"/>
</dbReference>
<dbReference type="RefSeq" id="WP_247373791.1">
    <property type="nucleotide sequence ID" value="NZ_JALLGV010000001.1"/>
</dbReference>
<dbReference type="SMART" id="SM00448">
    <property type="entry name" value="REC"/>
    <property type="match status" value="1"/>
</dbReference>
<dbReference type="PROSITE" id="PS50110">
    <property type="entry name" value="RESPONSE_REGULATORY"/>
    <property type="match status" value="1"/>
</dbReference>
<sequence>MTGSFNGGETQDTAPLTTDVLFDVFSDVTRRIVLFHLRQQRAATTDELVDVIAEVGEYNFCEVDHDRILSLLVHTHLPKLEAEGLVTYDPSDGVVTSSALHQEIGEWLDLAVRRDLQLEPTADDEDQTDEQGTIRVLLADDEPGLPETIAGYIERENPDVSVTTATSALEAVTTLESEPFDCIVSDYQMPAISGLDFLNAVRDKDSAIPFIVFTAKGSEEVASKAIATGVTDYVQKGPDTDQYDKLVERVRNAVERAQSR</sequence>
<dbReference type="SUPFAM" id="SSF52172">
    <property type="entry name" value="CheY-like"/>
    <property type="match status" value="1"/>
</dbReference>
<dbReference type="PANTHER" id="PTHR44591:SF25">
    <property type="entry name" value="CHEMOTAXIS TWO-COMPONENT RESPONSE REGULATOR"/>
    <property type="match status" value="1"/>
</dbReference>
<evidence type="ECO:0000313" key="5">
    <source>
        <dbReference type="Proteomes" id="UP001597119"/>
    </source>
</evidence>
<feature type="domain" description="Response regulatory" evidence="3">
    <location>
        <begin position="135"/>
        <end position="251"/>
    </location>
</feature>
<reference evidence="4 5" key="1">
    <citation type="journal article" date="2019" name="Int. J. Syst. Evol. Microbiol.">
        <title>The Global Catalogue of Microorganisms (GCM) 10K type strain sequencing project: providing services to taxonomists for standard genome sequencing and annotation.</title>
        <authorList>
            <consortium name="The Broad Institute Genomics Platform"/>
            <consortium name="The Broad Institute Genome Sequencing Center for Infectious Disease"/>
            <person name="Wu L."/>
            <person name="Ma J."/>
        </authorList>
    </citation>
    <scope>NUCLEOTIDE SEQUENCE [LARGE SCALE GENOMIC DNA]</scope>
    <source>
        <strain evidence="4 5">CGMCC 1.12125</strain>
    </source>
</reference>
<dbReference type="InterPro" id="IPR036388">
    <property type="entry name" value="WH-like_DNA-bd_sf"/>
</dbReference>
<organism evidence="4 5">
    <name type="scientific">Halorientalis brevis</name>
    <dbReference type="NCBI Taxonomy" id="1126241"/>
    <lineage>
        <taxon>Archaea</taxon>
        <taxon>Methanobacteriati</taxon>
        <taxon>Methanobacteriota</taxon>
        <taxon>Stenosarchaea group</taxon>
        <taxon>Halobacteria</taxon>
        <taxon>Halobacteriales</taxon>
        <taxon>Haloarculaceae</taxon>
        <taxon>Halorientalis</taxon>
    </lineage>
</organism>
<dbReference type="InterPro" id="IPR011006">
    <property type="entry name" value="CheY-like_superfamily"/>
</dbReference>
<dbReference type="EMBL" id="JBHUDJ010000003">
    <property type="protein sequence ID" value="MFD1587360.1"/>
    <property type="molecule type" value="Genomic_DNA"/>
</dbReference>
<dbReference type="Gene3D" id="3.40.50.2300">
    <property type="match status" value="1"/>
</dbReference>
<gene>
    <name evidence="4" type="ORF">ACFR9U_10215</name>
</gene>
<dbReference type="InterPro" id="IPR001789">
    <property type="entry name" value="Sig_transdc_resp-reg_receiver"/>
</dbReference>